<dbReference type="AlphaFoldDB" id="A0A072UA89"/>
<feature type="domain" description="Disease resistance protein Roq1-like winged-helix" evidence="2">
    <location>
        <begin position="212"/>
        <end position="285"/>
    </location>
</feature>
<dbReference type="PANTHER" id="PTHR11017:SF219">
    <property type="entry name" value="ARCHAEAL ATPASE"/>
    <property type="match status" value="1"/>
</dbReference>
<dbReference type="Gene3D" id="1.10.8.430">
    <property type="entry name" value="Helical domain of apoptotic protease-activating factors"/>
    <property type="match status" value="1"/>
</dbReference>
<keyword evidence="1" id="KW-0677">Repeat</keyword>
<accession>A0A072UA89</accession>
<dbReference type="EnsemblPlants" id="KEH26699">
    <property type="protein sequence ID" value="KEH26699"/>
    <property type="gene ID" value="MTR_6g471210"/>
</dbReference>
<reference evidence="3 5" key="1">
    <citation type="journal article" date="2011" name="Nature">
        <title>The Medicago genome provides insight into the evolution of rhizobial symbioses.</title>
        <authorList>
            <person name="Young N.D."/>
            <person name="Debelle F."/>
            <person name="Oldroyd G.E."/>
            <person name="Geurts R."/>
            <person name="Cannon S.B."/>
            <person name="Udvardi M.K."/>
            <person name="Benedito V.A."/>
            <person name="Mayer K.F."/>
            <person name="Gouzy J."/>
            <person name="Schoof H."/>
            <person name="Van de Peer Y."/>
            <person name="Proost S."/>
            <person name="Cook D.R."/>
            <person name="Meyers B.C."/>
            <person name="Spannagl M."/>
            <person name="Cheung F."/>
            <person name="De Mita S."/>
            <person name="Krishnakumar V."/>
            <person name="Gundlach H."/>
            <person name="Zhou S."/>
            <person name="Mudge J."/>
            <person name="Bharti A.K."/>
            <person name="Murray J.D."/>
            <person name="Naoumkina M.A."/>
            <person name="Rosen B."/>
            <person name="Silverstein K.A."/>
            <person name="Tang H."/>
            <person name="Rombauts S."/>
            <person name="Zhao P.X."/>
            <person name="Zhou P."/>
            <person name="Barbe V."/>
            <person name="Bardou P."/>
            <person name="Bechner M."/>
            <person name="Bellec A."/>
            <person name="Berger A."/>
            <person name="Berges H."/>
            <person name="Bidwell S."/>
            <person name="Bisseling T."/>
            <person name="Choisne N."/>
            <person name="Couloux A."/>
            <person name="Denny R."/>
            <person name="Deshpande S."/>
            <person name="Dai X."/>
            <person name="Doyle J.J."/>
            <person name="Dudez A.M."/>
            <person name="Farmer A.D."/>
            <person name="Fouteau S."/>
            <person name="Franken C."/>
            <person name="Gibelin C."/>
            <person name="Gish J."/>
            <person name="Goldstein S."/>
            <person name="Gonzalez A.J."/>
            <person name="Green P.J."/>
            <person name="Hallab A."/>
            <person name="Hartog M."/>
            <person name="Hua A."/>
            <person name="Humphray S.J."/>
            <person name="Jeong D.H."/>
            <person name="Jing Y."/>
            <person name="Jocker A."/>
            <person name="Kenton S.M."/>
            <person name="Kim D.J."/>
            <person name="Klee K."/>
            <person name="Lai H."/>
            <person name="Lang C."/>
            <person name="Lin S."/>
            <person name="Macmil S.L."/>
            <person name="Magdelenat G."/>
            <person name="Matthews L."/>
            <person name="McCorrison J."/>
            <person name="Monaghan E.L."/>
            <person name="Mun J.H."/>
            <person name="Najar F.Z."/>
            <person name="Nicholson C."/>
            <person name="Noirot C."/>
            <person name="O'Bleness M."/>
            <person name="Paule C.R."/>
            <person name="Poulain J."/>
            <person name="Prion F."/>
            <person name="Qin B."/>
            <person name="Qu C."/>
            <person name="Retzel E.F."/>
            <person name="Riddle C."/>
            <person name="Sallet E."/>
            <person name="Samain S."/>
            <person name="Samson N."/>
            <person name="Sanders I."/>
            <person name="Saurat O."/>
            <person name="Scarpelli C."/>
            <person name="Schiex T."/>
            <person name="Segurens B."/>
            <person name="Severin A.J."/>
            <person name="Sherrier D.J."/>
            <person name="Shi R."/>
            <person name="Sims S."/>
            <person name="Singer S.R."/>
            <person name="Sinharoy S."/>
            <person name="Sterck L."/>
            <person name="Viollet A."/>
            <person name="Wang B.B."/>
            <person name="Wang K."/>
            <person name="Wang M."/>
            <person name="Wang X."/>
            <person name="Warfsmann J."/>
            <person name="Weissenbach J."/>
            <person name="White D.D."/>
            <person name="White J.D."/>
            <person name="Wiley G.B."/>
            <person name="Wincker P."/>
            <person name="Xing Y."/>
            <person name="Yang L."/>
            <person name="Yao Z."/>
            <person name="Ying F."/>
            <person name="Zhai J."/>
            <person name="Zhou L."/>
            <person name="Zuber A."/>
            <person name="Denarie J."/>
            <person name="Dixon R.A."/>
            <person name="May G.D."/>
            <person name="Schwartz D.C."/>
            <person name="Rogers J."/>
            <person name="Quetier F."/>
            <person name="Town C.D."/>
            <person name="Roe B.A."/>
        </authorList>
    </citation>
    <scope>NUCLEOTIDE SEQUENCE [LARGE SCALE GENOMIC DNA]</scope>
    <source>
        <strain evidence="3">A17</strain>
        <strain evidence="4 5">cv. Jemalong A17</strain>
    </source>
</reference>
<dbReference type="InterPro" id="IPR044974">
    <property type="entry name" value="Disease_R_plants"/>
</dbReference>
<dbReference type="Proteomes" id="UP000002051">
    <property type="component" value="Chromosome 6"/>
</dbReference>
<reference evidence="3 5" key="2">
    <citation type="journal article" date="2014" name="BMC Genomics">
        <title>An improved genome release (version Mt4.0) for the model legume Medicago truncatula.</title>
        <authorList>
            <person name="Tang H."/>
            <person name="Krishnakumar V."/>
            <person name="Bidwell S."/>
            <person name="Rosen B."/>
            <person name="Chan A."/>
            <person name="Zhou S."/>
            <person name="Gentzbittel L."/>
            <person name="Childs K.L."/>
            <person name="Yandell M."/>
            <person name="Gundlach H."/>
            <person name="Mayer K.F."/>
            <person name="Schwartz D.C."/>
            <person name="Town C.D."/>
        </authorList>
    </citation>
    <scope>GENOME REANNOTATION</scope>
    <source>
        <strain evidence="3">A17</strain>
        <strain evidence="4 5">cv. Jemalong A17</strain>
    </source>
</reference>
<evidence type="ECO:0000313" key="4">
    <source>
        <dbReference type="EnsemblPlants" id="KEH26699"/>
    </source>
</evidence>
<evidence type="ECO:0000256" key="1">
    <source>
        <dbReference type="ARBA" id="ARBA00022737"/>
    </source>
</evidence>
<proteinExistence type="predicted"/>
<dbReference type="Pfam" id="PF23282">
    <property type="entry name" value="WHD_ROQ1"/>
    <property type="match status" value="1"/>
</dbReference>
<sequence length="371" mass="42930">MTLSEYKFIEKIVEDISNKINHVFLNVAKYPVGLQSRIEQVKLLLLEAWNSTLKNLKHLQKKLLSKIVKFDGQIEDVSEGIPIIKERLSRKKILLILDDVDKLEQLEALAGGLDCLSWITSTHAVEGLNEIEALILLRRMAFKHDKVPSSYEEILNRVVTYASGLPLAIVTIGANLFGRKVEDWKRTLDEYENIPDKDIQRILQVSYDALKEKDQSVFLDIACYFKGYKWTKVKKILHAHYGHCIEHHVGVLAEKSLIGHWEYDTYVTLHDLIEDMGKETVRQESPNKPGERSRLWFRDDILNVLRDNTGTGNIEMIYLKSDSTARKTEWDRMACKKMTNLKTLIIEDYTFSGDPGYLPSSLRYWKWSSTI</sequence>
<dbReference type="InterPro" id="IPR027417">
    <property type="entry name" value="P-loop_NTPase"/>
</dbReference>
<dbReference type="GO" id="GO:0043531">
    <property type="term" value="F:ADP binding"/>
    <property type="evidence" value="ECO:0007669"/>
    <property type="project" value="InterPro"/>
</dbReference>
<dbReference type="InterPro" id="IPR058192">
    <property type="entry name" value="WHD_ROQ1-like"/>
</dbReference>
<protein>
    <submittedName>
        <fullName evidence="3">NB-ARC domain disease resistance protein</fullName>
    </submittedName>
</protein>
<dbReference type="HOGENOM" id="CLU_001561_2_2_1"/>
<gene>
    <name evidence="3" type="ordered locus">MTR_6g471210</name>
</gene>
<dbReference type="SUPFAM" id="SSF52540">
    <property type="entry name" value="P-loop containing nucleoside triphosphate hydrolases"/>
    <property type="match status" value="1"/>
</dbReference>
<dbReference type="PRINTS" id="PR00364">
    <property type="entry name" value="DISEASERSIST"/>
</dbReference>
<evidence type="ECO:0000313" key="5">
    <source>
        <dbReference type="Proteomes" id="UP000002051"/>
    </source>
</evidence>
<dbReference type="PANTHER" id="PTHR11017">
    <property type="entry name" value="LEUCINE-RICH REPEAT-CONTAINING PROTEIN"/>
    <property type="match status" value="1"/>
</dbReference>
<keyword evidence="5" id="KW-1185">Reference proteome</keyword>
<organism evidence="3 5">
    <name type="scientific">Medicago truncatula</name>
    <name type="common">Barrel medic</name>
    <name type="synonym">Medicago tribuloides</name>
    <dbReference type="NCBI Taxonomy" id="3880"/>
    <lineage>
        <taxon>Eukaryota</taxon>
        <taxon>Viridiplantae</taxon>
        <taxon>Streptophyta</taxon>
        <taxon>Embryophyta</taxon>
        <taxon>Tracheophyta</taxon>
        <taxon>Spermatophyta</taxon>
        <taxon>Magnoliopsida</taxon>
        <taxon>eudicotyledons</taxon>
        <taxon>Gunneridae</taxon>
        <taxon>Pentapetalae</taxon>
        <taxon>rosids</taxon>
        <taxon>fabids</taxon>
        <taxon>Fabales</taxon>
        <taxon>Fabaceae</taxon>
        <taxon>Papilionoideae</taxon>
        <taxon>50 kb inversion clade</taxon>
        <taxon>NPAAA clade</taxon>
        <taxon>Hologalegina</taxon>
        <taxon>IRL clade</taxon>
        <taxon>Trifolieae</taxon>
        <taxon>Medicago</taxon>
    </lineage>
</organism>
<reference evidence="4" key="3">
    <citation type="submission" date="2015-04" db="UniProtKB">
        <authorList>
            <consortium name="EnsemblPlants"/>
        </authorList>
    </citation>
    <scope>IDENTIFICATION</scope>
    <source>
        <strain evidence="4">cv. Jemalong A17</strain>
    </source>
</reference>
<evidence type="ECO:0000313" key="3">
    <source>
        <dbReference type="EMBL" id="KEH26699.1"/>
    </source>
</evidence>
<dbReference type="InterPro" id="IPR042197">
    <property type="entry name" value="Apaf_helical"/>
</dbReference>
<dbReference type="Gene3D" id="3.40.50.300">
    <property type="entry name" value="P-loop containing nucleotide triphosphate hydrolases"/>
    <property type="match status" value="1"/>
</dbReference>
<dbReference type="GO" id="GO:0006952">
    <property type="term" value="P:defense response"/>
    <property type="evidence" value="ECO:0007669"/>
    <property type="project" value="InterPro"/>
</dbReference>
<dbReference type="SUPFAM" id="SSF46785">
    <property type="entry name" value="Winged helix' DNA-binding domain"/>
    <property type="match status" value="1"/>
</dbReference>
<dbReference type="STRING" id="3880.A0A072UA89"/>
<dbReference type="EMBL" id="CM001222">
    <property type="protein sequence ID" value="KEH26699.1"/>
    <property type="molecule type" value="Genomic_DNA"/>
</dbReference>
<name>A0A072UA89_MEDTR</name>
<evidence type="ECO:0000259" key="2">
    <source>
        <dbReference type="Pfam" id="PF23282"/>
    </source>
</evidence>
<dbReference type="InterPro" id="IPR036390">
    <property type="entry name" value="WH_DNA-bd_sf"/>
</dbReference>